<sequence length="384" mass="44193">MTTDTDQFKEIRPYYDHEAHTVINRIINHPELIEAICKFRFPQIHKPLGFLLRPLIRRKLQSQFANIDNVHDFQMQVASYMARMIKNSTSGFTVSGLDQLDPEQSYLFVANHRDIAMDPAFVNYALYLNQSSTVRIAIGDNLLQKPYVSDLMRLNKSFIVNRSAKGIREMMKALTELSSYINHSILEEHHSVWIAQKEGRAKDGIDATDPAIIKMFYMSRKKKKDGPAFSDVMNELNIVPVSISYEYDPCDEQKARELHAVATEGEYNKAEFEDIRSIVNGISGFKGKVHVHFGHPLKGELSDAETVAEKIDQSIMDHYQLYDSNWLALEMLEGYDHISGKPQISDTSRQVFTDRINSYAEEYRPYVLRMYANPILNSRRLLAS</sequence>
<dbReference type="RefSeq" id="WP_182807238.1">
    <property type="nucleotide sequence ID" value="NZ_JACJFM010000002.1"/>
</dbReference>
<accession>A0A839IL81</accession>
<dbReference type="PANTHER" id="PTHR30068">
    <property type="entry name" value="URONATE ISOMERASE"/>
    <property type="match status" value="1"/>
</dbReference>
<gene>
    <name evidence="2" type="ORF">H4O21_02400</name>
</gene>
<organism evidence="2 3">
    <name type="scientific">Oceanospirillum sediminis</name>
    <dbReference type="NCBI Taxonomy" id="2760088"/>
    <lineage>
        <taxon>Bacteria</taxon>
        <taxon>Pseudomonadati</taxon>
        <taxon>Pseudomonadota</taxon>
        <taxon>Gammaproteobacteria</taxon>
        <taxon>Oceanospirillales</taxon>
        <taxon>Oceanospirillaceae</taxon>
        <taxon>Oceanospirillum</taxon>
    </lineage>
</organism>
<keyword evidence="2" id="KW-0012">Acyltransferase</keyword>
<dbReference type="AlphaFoldDB" id="A0A839IL81"/>
<keyword evidence="3" id="KW-1185">Reference proteome</keyword>
<dbReference type="Proteomes" id="UP000565262">
    <property type="component" value="Unassembled WGS sequence"/>
</dbReference>
<name>A0A839IL81_9GAMM</name>
<feature type="domain" description="Phospholipid/glycerol acyltransferase" evidence="1">
    <location>
        <begin position="106"/>
        <end position="246"/>
    </location>
</feature>
<evidence type="ECO:0000313" key="2">
    <source>
        <dbReference type="EMBL" id="MBB1485460.1"/>
    </source>
</evidence>
<dbReference type="InterPro" id="IPR002123">
    <property type="entry name" value="Plipid/glycerol_acylTrfase"/>
</dbReference>
<protein>
    <submittedName>
        <fullName evidence="2">1-acyl-sn-glycerol-3-phosphate acyltransferase</fullName>
    </submittedName>
</protein>
<dbReference type="SMART" id="SM00563">
    <property type="entry name" value="PlsC"/>
    <property type="match status" value="1"/>
</dbReference>
<dbReference type="GO" id="GO:0019698">
    <property type="term" value="P:D-galacturonate catabolic process"/>
    <property type="evidence" value="ECO:0007669"/>
    <property type="project" value="TreeGrafter"/>
</dbReference>
<comment type="caution">
    <text evidence="2">The sequence shown here is derived from an EMBL/GenBank/DDBJ whole genome shotgun (WGS) entry which is preliminary data.</text>
</comment>
<keyword evidence="2" id="KW-0808">Transferase</keyword>
<dbReference type="PANTHER" id="PTHR30068:SF3">
    <property type="entry name" value="PHOSPHOLIPID_GLYCEROL ACYLTRANSFERASE DOMAIN-CONTAINING PROTEIN"/>
    <property type="match status" value="1"/>
</dbReference>
<evidence type="ECO:0000313" key="3">
    <source>
        <dbReference type="Proteomes" id="UP000565262"/>
    </source>
</evidence>
<evidence type="ECO:0000259" key="1">
    <source>
        <dbReference type="SMART" id="SM00563"/>
    </source>
</evidence>
<dbReference type="EMBL" id="JACJFM010000002">
    <property type="protein sequence ID" value="MBB1485460.1"/>
    <property type="molecule type" value="Genomic_DNA"/>
</dbReference>
<proteinExistence type="predicted"/>
<dbReference type="Pfam" id="PF01553">
    <property type="entry name" value="Acyltransferase"/>
    <property type="match status" value="1"/>
</dbReference>
<reference evidence="2 3" key="1">
    <citation type="submission" date="2020-08" db="EMBL/GenBank/DDBJ databases">
        <title>Oceanospirillum sp. nov. isolated from marine sediment.</title>
        <authorList>
            <person name="Ji X."/>
        </authorList>
    </citation>
    <scope>NUCLEOTIDE SEQUENCE [LARGE SCALE GENOMIC DNA]</scope>
    <source>
        <strain evidence="2 3">D5</strain>
    </source>
</reference>
<dbReference type="SUPFAM" id="SSF69593">
    <property type="entry name" value="Glycerol-3-phosphate (1)-acyltransferase"/>
    <property type="match status" value="1"/>
</dbReference>
<dbReference type="GO" id="GO:0042840">
    <property type="term" value="P:D-glucuronate catabolic process"/>
    <property type="evidence" value="ECO:0007669"/>
    <property type="project" value="TreeGrafter"/>
</dbReference>
<dbReference type="GO" id="GO:0016746">
    <property type="term" value="F:acyltransferase activity"/>
    <property type="evidence" value="ECO:0007669"/>
    <property type="project" value="UniProtKB-KW"/>
</dbReference>